<gene>
    <name evidence="9" type="ORF">ACA1_279050</name>
</gene>
<accession>L8H5Y4</accession>
<dbReference type="KEGG" id="acan:ACA1_279050"/>
<comment type="subcellular location">
    <subcellularLocation>
        <location evidence="2">Cytoplasm</location>
    </subcellularLocation>
    <subcellularLocation>
        <location evidence="1">Nucleus</location>
    </subcellularLocation>
</comment>
<dbReference type="PROSITE" id="PS50250">
    <property type="entry name" value="PCI"/>
    <property type="match status" value="1"/>
</dbReference>
<dbReference type="OrthoDB" id="5351233at2759"/>
<keyword evidence="5" id="KW-0963">Cytoplasm</keyword>
<dbReference type="GO" id="GO:0010387">
    <property type="term" value="P:COP9 signalosome assembly"/>
    <property type="evidence" value="ECO:0007669"/>
    <property type="project" value="InterPro"/>
</dbReference>
<dbReference type="AlphaFoldDB" id="L8H5Y4"/>
<dbReference type="InterPro" id="IPR033205">
    <property type="entry name" value="COP9_CSN8"/>
</dbReference>
<evidence type="ECO:0000256" key="1">
    <source>
        <dbReference type="ARBA" id="ARBA00004123"/>
    </source>
</evidence>
<feature type="domain" description="PCI" evidence="8">
    <location>
        <begin position="15"/>
        <end position="190"/>
    </location>
</feature>
<dbReference type="InterPro" id="IPR033464">
    <property type="entry name" value="CSN8_PSD8_EIF3K"/>
</dbReference>
<dbReference type="Pfam" id="PF10075">
    <property type="entry name" value="CSN8_PSD8_EIF3K"/>
    <property type="match status" value="1"/>
</dbReference>
<sequence>MAQRRQELEKELVGLAQKGAFALIAQNLEEYEYFCAENPKDALPLYGAQLLSYLIENEIHYARFLWRRIPKKIKETDPELNAIWTIGQNVWNKKYTDIYQSAQAYNWSPGTVLFVQAFVEKFRERTFKLISSAYSNISTGDLAVLLGLSEQDAITLAVQHGWTHDAASGSVAPRPIVPETRQGASLDQLQQLTDYVCFLEEN</sequence>
<keyword evidence="7" id="KW-0539">Nucleus</keyword>
<dbReference type="GeneID" id="14921806"/>
<keyword evidence="10" id="KW-1185">Reference proteome</keyword>
<dbReference type="RefSeq" id="XP_004344677.1">
    <property type="nucleotide sequence ID" value="XM_004344627.1"/>
</dbReference>
<evidence type="ECO:0000256" key="4">
    <source>
        <dbReference type="ARBA" id="ARBA00014875"/>
    </source>
</evidence>
<protein>
    <recommendedName>
        <fullName evidence="4">COP9 signalosome complex subunit 8</fullName>
    </recommendedName>
</protein>
<dbReference type="Proteomes" id="UP000011083">
    <property type="component" value="Unassembled WGS sequence"/>
</dbReference>
<evidence type="ECO:0000313" key="10">
    <source>
        <dbReference type="Proteomes" id="UP000011083"/>
    </source>
</evidence>
<reference evidence="9 10" key="1">
    <citation type="journal article" date="2013" name="Genome Biol.">
        <title>Genome of Acanthamoeba castellanii highlights extensive lateral gene transfer and early evolution of tyrosine kinase signaling.</title>
        <authorList>
            <person name="Clarke M."/>
            <person name="Lohan A.J."/>
            <person name="Liu B."/>
            <person name="Lagkouvardos I."/>
            <person name="Roy S."/>
            <person name="Zafar N."/>
            <person name="Bertelli C."/>
            <person name="Schilde C."/>
            <person name="Kianianmomeni A."/>
            <person name="Burglin T.R."/>
            <person name="Frech C."/>
            <person name="Turcotte B."/>
            <person name="Kopec K.O."/>
            <person name="Synnott J.M."/>
            <person name="Choo C."/>
            <person name="Paponov I."/>
            <person name="Finkler A."/>
            <person name="Soon Heng Tan C."/>
            <person name="Hutchins A.P."/>
            <person name="Weinmeier T."/>
            <person name="Rattei T."/>
            <person name="Chu J.S."/>
            <person name="Gimenez G."/>
            <person name="Irimia M."/>
            <person name="Rigden D.J."/>
            <person name="Fitzpatrick D.A."/>
            <person name="Lorenzo-Morales J."/>
            <person name="Bateman A."/>
            <person name="Chiu C.H."/>
            <person name="Tang P."/>
            <person name="Hegemann P."/>
            <person name="Fromm H."/>
            <person name="Raoult D."/>
            <person name="Greub G."/>
            <person name="Miranda-Saavedra D."/>
            <person name="Chen N."/>
            <person name="Nash P."/>
            <person name="Ginger M.L."/>
            <person name="Horn M."/>
            <person name="Schaap P."/>
            <person name="Caler L."/>
            <person name="Loftus B."/>
        </authorList>
    </citation>
    <scope>NUCLEOTIDE SEQUENCE [LARGE SCALE GENOMIC DNA]</scope>
    <source>
        <strain evidence="9 10">Neff</strain>
    </source>
</reference>
<dbReference type="Gene3D" id="1.25.40.990">
    <property type="match status" value="1"/>
</dbReference>
<evidence type="ECO:0000256" key="5">
    <source>
        <dbReference type="ARBA" id="ARBA00022490"/>
    </source>
</evidence>
<dbReference type="PANTHER" id="PTHR13339">
    <property type="entry name" value="COP9 SIGNALOSOME COMPLEX SUBUNIT 8"/>
    <property type="match status" value="1"/>
</dbReference>
<name>L8H5Y4_ACACF</name>
<evidence type="ECO:0000313" key="9">
    <source>
        <dbReference type="EMBL" id="ELR20934.1"/>
    </source>
</evidence>
<evidence type="ECO:0000256" key="7">
    <source>
        <dbReference type="ARBA" id="ARBA00023242"/>
    </source>
</evidence>
<dbReference type="GO" id="GO:0005737">
    <property type="term" value="C:cytoplasm"/>
    <property type="evidence" value="ECO:0007669"/>
    <property type="project" value="UniProtKB-SubCell"/>
</dbReference>
<dbReference type="GO" id="GO:0000338">
    <property type="term" value="P:protein deneddylation"/>
    <property type="evidence" value="ECO:0007669"/>
    <property type="project" value="InterPro"/>
</dbReference>
<comment type="similarity">
    <text evidence="3">Belongs to the CSN8 family.</text>
</comment>
<dbReference type="OMA" id="MRIPDKL"/>
<keyword evidence="6" id="KW-0736">Signalosome</keyword>
<evidence type="ECO:0000259" key="8">
    <source>
        <dbReference type="PROSITE" id="PS50250"/>
    </source>
</evidence>
<dbReference type="STRING" id="1257118.L8H5Y4"/>
<organism evidence="9 10">
    <name type="scientific">Acanthamoeba castellanii (strain ATCC 30010 / Neff)</name>
    <dbReference type="NCBI Taxonomy" id="1257118"/>
    <lineage>
        <taxon>Eukaryota</taxon>
        <taxon>Amoebozoa</taxon>
        <taxon>Discosea</taxon>
        <taxon>Longamoebia</taxon>
        <taxon>Centramoebida</taxon>
        <taxon>Acanthamoebidae</taxon>
        <taxon>Acanthamoeba</taxon>
    </lineage>
</organism>
<evidence type="ECO:0000256" key="6">
    <source>
        <dbReference type="ARBA" id="ARBA00022790"/>
    </source>
</evidence>
<dbReference type="GO" id="GO:0008180">
    <property type="term" value="C:COP9 signalosome"/>
    <property type="evidence" value="ECO:0007669"/>
    <property type="project" value="UniProtKB-KW"/>
</dbReference>
<dbReference type="VEuPathDB" id="AmoebaDB:ACA1_279050"/>
<evidence type="ECO:0000256" key="3">
    <source>
        <dbReference type="ARBA" id="ARBA00008252"/>
    </source>
</evidence>
<dbReference type="InterPro" id="IPR000717">
    <property type="entry name" value="PCI_dom"/>
</dbReference>
<dbReference type="PANTHER" id="PTHR13339:SF0">
    <property type="entry name" value="COP9 SIGNALOSOME COMPLEX SUBUNIT 8"/>
    <property type="match status" value="1"/>
</dbReference>
<evidence type="ECO:0000256" key="2">
    <source>
        <dbReference type="ARBA" id="ARBA00004496"/>
    </source>
</evidence>
<proteinExistence type="inferred from homology"/>
<dbReference type="EMBL" id="KB007908">
    <property type="protein sequence ID" value="ELR20934.1"/>
    <property type="molecule type" value="Genomic_DNA"/>
</dbReference>